<protein>
    <submittedName>
        <fullName evidence="2">Proteasome component domain protein</fullName>
    </submittedName>
</protein>
<proteinExistence type="predicted"/>
<keyword evidence="2" id="KW-0647">Proteasome</keyword>
<accession>A0A5A7P5J7</accession>
<dbReference type="AlphaFoldDB" id="A0A5A7P5J7"/>
<keyword evidence="3" id="KW-1185">Reference proteome</keyword>
<sequence>MHATITHLLKRRADKTGRRSQPARRQHRKRQRQENVQIQKLKPYCGAQANGRLQLEQPLQHRTAYVLDRIPDPDVDNTSDNVQAQPQLQSVYRACGGGRRGADPRPAATSAAGRSVWWVASGRWWSGDRGEYARRVDDGRDDSGRVCYGRGKDYWRQDDRRVDYWRQDDRRVDYWRQDDRRVDYWRQDSRRRDSRWRFDYWGQDSGWRFDYGRRDSWWLASAAAAVVGRWVGLGAVAGSGWRGTAVGRVRRRAVGCVGWRQGREHGQHADHESCCGLLNRGHG</sequence>
<evidence type="ECO:0000313" key="2">
    <source>
        <dbReference type="EMBL" id="GER28032.1"/>
    </source>
</evidence>
<feature type="region of interest" description="Disordered" evidence="1">
    <location>
        <begin position="1"/>
        <end position="35"/>
    </location>
</feature>
<feature type="compositionally biased region" description="Basic residues" evidence="1">
    <location>
        <begin position="21"/>
        <end position="31"/>
    </location>
</feature>
<organism evidence="2 3">
    <name type="scientific">Striga asiatica</name>
    <name type="common">Asiatic witchweed</name>
    <name type="synonym">Buchnera asiatica</name>
    <dbReference type="NCBI Taxonomy" id="4170"/>
    <lineage>
        <taxon>Eukaryota</taxon>
        <taxon>Viridiplantae</taxon>
        <taxon>Streptophyta</taxon>
        <taxon>Embryophyta</taxon>
        <taxon>Tracheophyta</taxon>
        <taxon>Spermatophyta</taxon>
        <taxon>Magnoliopsida</taxon>
        <taxon>eudicotyledons</taxon>
        <taxon>Gunneridae</taxon>
        <taxon>Pentapetalae</taxon>
        <taxon>asterids</taxon>
        <taxon>lamiids</taxon>
        <taxon>Lamiales</taxon>
        <taxon>Orobanchaceae</taxon>
        <taxon>Buchnereae</taxon>
        <taxon>Striga</taxon>
    </lineage>
</organism>
<name>A0A5A7P5J7_STRAF</name>
<comment type="caution">
    <text evidence="2">The sequence shown here is derived from an EMBL/GenBank/DDBJ whole genome shotgun (WGS) entry which is preliminary data.</text>
</comment>
<evidence type="ECO:0000256" key="1">
    <source>
        <dbReference type="SAM" id="MobiDB-lite"/>
    </source>
</evidence>
<reference evidence="3" key="1">
    <citation type="journal article" date="2019" name="Curr. Biol.">
        <title>Genome Sequence of Striga asiatica Provides Insight into the Evolution of Plant Parasitism.</title>
        <authorList>
            <person name="Yoshida S."/>
            <person name="Kim S."/>
            <person name="Wafula E.K."/>
            <person name="Tanskanen J."/>
            <person name="Kim Y.M."/>
            <person name="Honaas L."/>
            <person name="Yang Z."/>
            <person name="Spallek T."/>
            <person name="Conn C.E."/>
            <person name="Ichihashi Y."/>
            <person name="Cheong K."/>
            <person name="Cui S."/>
            <person name="Der J.P."/>
            <person name="Gundlach H."/>
            <person name="Jiao Y."/>
            <person name="Hori C."/>
            <person name="Ishida J.K."/>
            <person name="Kasahara H."/>
            <person name="Kiba T."/>
            <person name="Kim M.S."/>
            <person name="Koo N."/>
            <person name="Laohavisit A."/>
            <person name="Lee Y.H."/>
            <person name="Lumba S."/>
            <person name="McCourt P."/>
            <person name="Mortimer J.C."/>
            <person name="Mutuku J.M."/>
            <person name="Nomura T."/>
            <person name="Sasaki-Sekimoto Y."/>
            <person name="Seto Y."/>
            <person name="Wang Y."/>
            <person name="Wakatake T."/>
            <person name="Sakakibara H."/>
            <person name="Demura T."/>
            <person name="Yamaguchi S."/>
            <person name="Yoneyama K."/>
            <person name="Manabe R.I."/>
            <person name="Nelson D.C."/>
            <person name="Schulman A.H."/>
            <person name="Timko M.P."/>
            <person name="dePamphilis C.W."/>
            <person name="Choi D."/>
            <person name="Shirasu K."/>
        </authorList>
    </citation>
    <scope>NUCLEOTIDE SEQUENCE [LARGE SCALE GENOMIC DNA]</scope>
    <source>
        <strain evidence="3">cv. UVA1</strain>
    </source>
</reference>
<evidence type="ECO:0000313" key="3">
    <source>
        <dbReference type="Proteomes" id="UP000325081"/>
    </source>
</evidence>
<dbReference type="Proteomes" id="UP000325081">
    <property type="component" value="Unassembled WGS sequence"/>
</dbReference>
<gene>
    <name evidence="2" type="ORF">STAS_03812</name>
</gene>
<dbReference type="GO" id="GO:0000502">
    <property type="term" value="C:proteasome complex"/>
    <property type="evidence" value="ECO:0007669"/>
    <property type="project" value="UniProtKB-KW"/>
</dbReference>
<dbReference type="EMBL" id="BKCP01002225">
    <property type="protein sequence ID" value="GER28032.1"/>
    <property type="molecule type" value="Genomic_DNA"/>
</dbReference>